<organism evidence="1 2">
    <name type="scientific">Chrysemys picta bellii</name>
    <name type="common">Western painted turtle</name>
    <name type="synonym">Emys bellii</name>
    <dbReference type="NCBI Taxonomy" id="8478"/>
    <lineage>
        <taxon>Eukaryota</taxon>
        <taxon>Metazoa</taxon>
        <taxon>Chordata</taxon>
        <taxon>Craniata</taxon>
        <taxon>Vertebrata</taxon>
        <taxon>Euteleostomi</taxon>
        <taxon>Archelosauria</taxon>
        <taxon>Testudinata</taxon>
        <taxon>Testudines</taxon>
        <taxon>Cryptodira</taxon>
        <taxon>Durocryptodira</taxon>
        <taxon>Testudinoidea</taxon>
        <taxon>Emydidae</taxon>
        <taxon>Chrysemys</taxon>
    </lineage>
</organism>
<reference evidence="1" key="1">
    <citation type="submission" date="2025-08" db="UniProtKB">
        <authorList>
            <consortium name="Ensembl"/>
        </authorList>
    </citation>
    <scope>IDENTIFICATION</scope>
</reference>
<dbReference type="Ensembl" id="ENSCPBT00000006085.1">
    <property type="protein sequence ID" value="ENSCPBP00000004998.1"/>
    <property type="gene ID" value="ENSCPBG00000004025.1"/>
</dbReference>
<evidence type="ECO:0000313" key="2">
    <source>
        <dbReference type="Proteomes" id="UP000694380"/>
    </source>
</evidence>
<proteinExistence type="predicted"/>
<dbReference type="AlphaFoldDB" id="A0A8C3FE18"/>
<evidence type="ECO:0000313" key="1">
    <source>
        <dbReference type="Ensembl" id="ENSCPBP00000004998.1"/>
    </source>
</evidence>
<name>A0A8C3FE18_CHRPI</name>
<reference evidence="1" key="2">
    <citation type="submission" date="2025-09" db="UniProtKB">
        <authorList>
            <consortium name="Ensembl"/>
        </authorList>
    </citation>
    <scope>IDENTIFICATION</scope>
</reference>
<keyword evidence="2" id="KW-1185">Reference proteome</keyword>
<protein>
    <submittedName>
        <fullName evidence="1">Uncharacterized protein</fullName>
    </submittedName>
</protein>
<sequence>MPVFPLDELQLTETDPKTGKLRTSPALVSCVVFEMKTFNKLFSRFKKTHATHPLPFALDG</sequence>
<accession>A0A8C3FE18</accession>
<dbReference type="Proteomes" id="UP000694380">
    <property type="component" value="Unplaced"/>
</dbReference>